<gene>
    <name evidence="2" type="ORF">R16034_00981</name>
</gene>
<keyword evidence="3" id="KW-1185">Reference proteome</keyword>
<dbReference type="EMBL" id="CATWHI010000001">
    <property type="protein sequence ID" value="CAJ0738127.1"/>
    <property type="molecule type" value="Genomic_DNA"/>
</dbReference>
<proteinExistence type="predicted"/>
<dbReference type="Proteomes" id="UP001189225">
    <property type="component" value="Unassembled WGS sequence"/>
</dbReference>
<comment type="caution">
    <text evidence="2">The sequence shown here is derived from an EMBL/GenBank/DDBJ whole genome shotgun (WGS) entry which is preliminary data.</text>
</comment>
<evidence type="ECO:0000313" key="3">
    <source>
        <dbReference type="Proteomes" id="UP001189225"/>
    </source>
</evidence>
<sequence length="432" mass="45979">MKRESGASNVREARAAAESRDKVGGFSQRYAAAALLSLALFGCGGEGDGTSGGSAGTQAAGSAPVATQTGASDGGIKRTQSTDSTPATAILNKMGRVPRLQVGLGSGQSTDDMKAQNIRPDIVDTYLVGVGQNAWPNWNTDGAYVTYTAQRVQAMGATPMFTLYQMASNGDGNISGINDATFMNSYWSQVRMMYDRINALGTPVLVNLEPDFWGYVWSQAPNHDPAQLAASVNNQQECSWLPNTAAGIGMCLVSMGRWHAPKALLGFPPSFWTGTPDVIGKEMQAVGANQADFIVAQAGDRDAGCLEAAAVDECKGRTGPFYLDENNIQTPNFHQEQNKVAAYRDALGNGLPILWWQTPLGVPSDTPGGTPNHYRDNHVDYMLRNPWEYGGLHTFAIVFGGGGTYSTNINTDGGQFARLFGQYLSYGGVGVQ</sequence>
<name>A0AB72WXH0_9RALS</name>
<dbReference type="AlphaFoldDB" id="A0AB72WXH0"/>
<dbReference type="RefSeq" id="WP_316898956.1">
    <property type="nucleotide sequence ID" value="NZ_CATWHI010000001.1"/>
</dbReference>
<evidence type="ECO:0000313" key="2">
    <source>
        <dbReference type="EMBL" id="CAJ0738127.1"/>
    </source>
</evidence>
<evidence type="ECO:0000256" key="1">
    <source>
        <dbReference type="SAM" id="MobiDB-lite"/>
    </source>
</evidence>
<organism evidence="2 3">
    <name type="scientific">Ralstonia edaphi</name>
    <dbReference type="NCBI Taxonomy" id="3058599"/>
    <lineage>
        <taxon>Bacteria</taxon>
        <taxon>Pseudomonadati</taxon>
        <taxon>Pseudomonadota</taxon>
        <taxon>Betaproteobacteria</taxon>
        <taxon>Burkholderiales</taxon>
        <taxon>Burkholderiaceae</taxon>
        <taxon>Ralstonia</taxon>
    </lineage>
</organism>
<protein>
    <submittedName>
        <fullName evidence="2">Uncharacterized protein</fullName>
    </submittedName>
</protein>
<reference evidence="2 3" key="1">
    <citation type="submission" date="2023-07" db="EMBL/GenBank/DDBJ databases">
        <authorList>
            <person name="Peeters C."/>
        </authorList>
    </citation>
    <scope>NUCLEOTIDE SEQUENCE [LARGE SCALE GENOMIC DNA]</scope>
    <source>
        <strain evidence="2 3">R-16034</strain>
    </source>
</reference>
<feature type="region of interest" description="Disordered" evidence="1">
    <location>
        <begin position="1"/>
        <end position="22"/>
    </location>
</feature>
<accession>A0AB72WXH0</accession>
<feature type="region of interest" description="Disordered" evidence="1">
    <location>
        <begin position="49"/>
        <end position="85"/>
    </location>
</feature>